<organism evidence="1 2">
    <name type="scientific">Naegleria lovaniensis</name>
    <name type="common">Amoeba</name>
    <dbReference type="NCBI Taxonomy" id="51637"/>
    <lineage>
        <taxon>Eukaryota</taxon>
        <taxon>Discoba</taxon>
        <taxon>Heterolobosea</taxon>
        <taxon>Tetramitia</taxon>
        <taxon>Eutetramitia</taxon>
        <taxon>Vahlkampfiidae</taxon>
        <taxon>Naegleria</taxon>
    </lineage>
</organism>
<accession>A0AA88KJM1</accession>
<evidence type="ECO:0000313" key="1">
    <source>
        <dbReference type="EMBL" id="KAG2381680.1"/>
    </source>
</evidence>
<proteinExistence type="predicted"/>
<dbReference type="GeneID" id="68098519"/>
<evidence type="ECO:0000313" key="2">
    <source>
        <dbReference type="Proteomes" id="UP000816034"/>
    </source>
</evidence>
<protein>
    <submittedName>
        <fullName evidence="1">Uncharacterized protein</fullName>
    </submittedName>
</protein>
<dbReference type="Proteomes" id="UP000816034">
    <property type="component" value="Unassembled WGS sequence"/>
</dbReference>
<comment type="caution">
    <text evidence="1">The sequence shown here is derived from an EMBL/GenBank/DDBJ whole genome shotgun (WGS) entry which is preliminary data.</text>
</comment>
<gene>
    <name evidence="1" type="ORF">C9374_006064</name>
</gene>
<dbReference type="AlphaFoldDB" id="A0AA88KJM1"/>
<dbReference type="RefSeq" id="XP_044547360.1">
    <property type="nucleotide sequence ID" value="XM_044695884.1"/>
</dbReference>
<sequence length="202" mass="22437">MSEDTIRFVDETKQTQDTYSYLKPIGIRKLRKQINTKEFKKNYFVIDTRKDEPMVVHYDSGTQGIAPNMQLTSANASSGTPSSGMITSPLKTPTRTPTFEFQNMCLNQPTNHGNTPQQLSQHAFFNPSSSSVSNPLIMNHPHSSPPTHELSMNYFGMDPMCMNVSTHTPASTPTSANGHHVQFLQAPFLPQQTQSTLTSSNA</sequence>
<keyword evidence="2" id="KW-1185">Reference proteome</keyword>
<dbReference type="EMBL" id="PYSW02000026">
    <property type="protein sequence ID" value="KAG2381680.1"/>
    <property type="molecule type" value="Genomic_DNA"/>
</dbReference>
<reference evidence="1 2" key="1">
    <citation type="journal article" date="2018" name="BMC Genomics">
        <title>The genome of Naegleria lovaniensis, the basis for a comparative approach to unravel pathogenicity factors of the human pathogenic amoeba N. fowleri.</title>
        <authorList>
            <person name="Liechti N."/>
            <person name="Schurch N."/>
            <person name="Bruggmann R."/>
            <person name="Wittwer M."/>
        </authorList>
    </citation>
    <scope>NUCLEOTIDE SEQUENCE [LARGE SCALE GENOMIC DNA]</scope>
    <source>
        <strain evidence="1 2">ATCC 30569</strain>
    </source>
</reference>
<name>A0AA88KJM1_NAELO</name>